<proteinExistence type="predicted"/>
<accession>A0A3Q3CSD4</accession>
<name>A0A3Q3CSD4_HAPBU</name>
<evidence type="ECO:0000313" key="2">
    <source>
        <dbReference type="Proteomes" id="UP000264840"/>
    </source>
</evidence>
<dbReference type="Proteomes" id="UP000264840">
    <property type="component" value="Unplaced"/>
</dbReference>
<dbReference type="Ensembl" id="ENSHBUT00000019663.1">
    <property type="protein sequence ID" value="ENSHBUP00000029507.1"/>
    <property type="gene ID" value="ENSHBUG00000013976.1"/>
</dbReference>
<dbReference type="AlphaFoldDB" id="A0A3Q3CSD4"/>
<keyword evidence="2" id="KW-1185">Reference proteome</keyword>
<organism evidence="1 2">
    <name type="scientific">Haplochromis burtoni</name>
    <name type="common">Burton's mouthbrooder</name>
    <name type="synonym">Chromis burtoni</name>
    <dbReference type="NCBI Taxonomy" id="8153"/>
    <lineage>
        <taxon>Eukaryota</taxon>
        <taxon>Metazoa</taxon>
        <taxon>Chordata</taxon>
        <taxon>Craniata</taxon>
        <taxon>Vertebrata</taxon>
        <taxon>Euteleostomi</taxon>
        <taxon>Actinopterygii</taxon>
        <taxon>Neopterygii</taxon>
        <taxon>Teleostei</taxon>
        <taxon>Neoteleostei</taxon>
        <taxon>Acanthomorphata</taxon>
        <taxon>Ovalentaria</taxon>
        <taxon>Cichlomorphae</taxon>
        <taxon>Cichliformes</taxon>
        <taxon>Cichlidae</taxon>
        <taxon>African cichlids</taxon>
        <taxon>Pseudocrenilabrinae</taxon>
        <taxon>Haplochromini</taxon>
        <taxon>Haplochromis</taxon>
    </lineage>
</organism>
<sequence length="50" mass="5423">MFPCGEELEELEELRRGSMRAGGTTGLLMDLAANKEAVHASSGFFSYLLS</sequence>
<reference evidence="1" key="1">
    <citation type="submission" date="2025-08" db="UniProtKB">
        <authorList>
            <consortium name="Ensembl"/>
        </authorList>
    </citation>
    <scope>IDENTIFICATION</scope>
</reference>
<evidence type="ECO:0000313" key="1">
    <source>
        <dbReference type="Ensembl" id="ENSHBUP00000029507.1"/>
    </source>
</evidence>
<protein>
    <submittedName>
        <fullName evidence="1">Uncharacterized protein</fullName>
    </submittedName>
</protein>
<reference evidence="1" key="2">
    <citation type="submission" date="2025-09" db="UniProtKB">
        <authorList>
            <consortium name="Ensembl"/>
        </authorList>
    </citation>
    <scope>IDENTIFICATION</scope>
</reference>